<reference evidence="7" key="1">
    <citation type="submission" date="2025-08" db="UniProtKB">
        <authorList>
            <consortium name="RefSeq"/>
        </authorList>
    </citation>
    <scope>IDENTIFICATION</scope>
</reference>
<dbReference type="Gene3D" id="3.40.50.1820">
    <property type="entry name" value="alpha/beta hydrolase"/>
    <property type="match status" value="1"/>
</dbReference>
<dbReference type="GO" id="GO:0052689">
    <property type="term" value="F:carboxylic ester hydrolase activity"/>
    <property type="evidence" value="ECO:0007669"/>
    <property type="project" value="InterPro"/>
</dbReference>
<dbReference type="InterPro" id="IPR029058">
    <property type="entry name" value="AB_hydrolase_fold"/>
</dbReference>
<keyword evidence="2" id="KW-0378">Hydrolase</keyword>
<dbReference type="InterPro" id="IPR050300">
    <property type="entry name" value="GDXG_lipolytic_enzyme"/>
</dbReference>
<accession>A0A6J1UI17</accession>
<dbReference type="KEGG" id="nss:113414732"/>
<protein>
    <submittedName>
        <fullName evidence="7">Arylacetamide deacetylase-like 4</fullName>
    </submittedName>
</protein>
<evidence type="ECO:0000256" key="4">
    <source>
        <dbReference type="PROSITE-ProRule" id="PRU10038"/>
    </source>
</evidence>
<dbReference type="PANTHER" id="PTHR48081">
    <property type="entry name" value="AB HYDROLASE SUPERFAMILY PROTEIN C4A8.06C"/>
    <property type="match status" value="1"/>
</dbReference>
<dbReference type="GO" id="GO:0016020">
    <property type="term" value="C:membrane"/>
    <property type="evidence" value="ECO:0007669"/>
    <property type="project" value="InterPro"/>
</dbReference>
<dbReference type="PROSITE" id="PS01174">
    <property type="entry name" value="LIPASE_GDXG_SER"/>
    <property type="match status" value="1"/>
</dbReference>
<feature type="domain" description="Alpha/beta hydrolase fold-3" evidence="5">
    <location>
        <begin position="112"/>
        <end position="247"/>
    </location>
</feature>
<organism evidence="6 7">
    <name type="scientific">Notechis scutatus</name>
    <name type="common">mainland tiger snake</name>
    <dbReference type="NCBI Taxonomy" id="8663"/>
    <lineage>
        <taxon>Eukaryota</taxon>
        <taxon>Metazoa</taxon>
        <taxon>Chordata</taxon>
        <taxon>Craniata</taxon>
        <taxon>Vertebrata</taxon>
        <taxon>Euteleostomi</taxon>
        <taxon>Lepidosauria</taxon>
        <taxon>Squamata</taxon>
        <taxon>Bifurcata</taxon>
        <taxon>Unidentata</taxon>
        <taxon>Episquamata</taxon>
        <taxon>Toxicofera</taxon>
        <taxon>Serpentes</taxon>
        <taxon>Colubroidea</taxon>
        <taxon>Elapidae</taxon>
        <taxon>Hydrophiinae</taxon>
        <taxon>Notechis</taxon>
    </lineage>
</organism>
<evidence type="ECO:0000259" key="5">
    <source>
        <dbReference type="Pfam" id="PF07859"/>
    </source>
</evidence>
<dbReference type="InterPro" id="IPR017157">
    <property type="entry name" value="Arylacetamide_deacetylase"/>
</dbReference>
<dbReference type="SUPFAM" id="SSF53474">
    <property type="entry name" value="alpha/beta-Hydrolases"/>
    <property type="match status" value="1"/>
</dbReference>
<feature type="domain" description="Alpha/beta hydrolase fold-3" evidence="5">
    <location>
        <begin position="316"/>
        <end position="377"/>
    </location>
</feature>
<evidence type="ECO:0000256" key="2">
    <source>
        <dbReference type="ARBA" id="ARBA00022801"/>
    </source>
</evidence>
<dbReference type="GeneID" id="113414732"/>
<gene>
    <name evidence="7" type="primary">LOC113414732</name>
</gene>
<evidence type="ECO:0000256" key="3">
    <source>
        <dbReference type="PIRSR" id="PIRSR037251-1"/>
    </source>
</evidence>
<dbReference type="InterPro" id="IPR013094">
    <property type="entry name" value="AB_hydrolase_3"/>
</dbReference>
<evidence type="ECO:0000313" key="7">
    <source>
        <dbReference type="RefSeq" id="XP_026527519.1"/>
    </source>
</evidence>
<evidence type="ECO:0000256" key="1">
    <source>
        <dbReference type="ARBA" id="ARBA00010515"/>
    </source>
</evidence>
<dbReference type="PIRSF" id="PIRSF037251">
    <property type="entry name" value="Arylacetamide_deacetylase"/>
    <property type="match status" value="1"/>
</dbReference>
<evidence type="ECO:0000313" key="6">
    <source>
        <dbReference type="Proteomes" id="UP000504612"/>
    </source>
</evidence>
<feature type="active site" evidence="3 4">
    <location>
        <position position="190"/>
    </location>
</feature>
<keyword evidence="6" id="KW-1185">Reference proteome</keyword>
<dbReference type="Proteomes" id="UP000504612">
    <property type="component" value="Unplaced"/>
</dbReference>
<feature type="active site" evidence="3">
    <location>
        <position position="374"/>
    </location>
</feature>
<name>A0A6J1UI17_9SAUR</name>
<dbReference type="Pfam" id="PF07859">
    <property type="entry name" value="Abhydrolase_3"/>
    <property type="match status" value="2"/>
</dbReference>
<feature type="active site" evidence="3">
    <location>
        <position position="344"/>
    </location>
</feature>
<proteinExistence type="inferred from homology"/>
<dbReference type="AlphaFoldDB" id="A0A6J1UI17"/>
<dbReference type="PANTHER" id="PTHR48081:SF32">
    <property type="entry name" value="ALPHA_BETA HYDROLASE FOLD-3 DOMAIN-CONTAINING PROTEIN"/>
    <property type="match status" value="1"/>
</dbReference>
<dbReference type="RefSeq" id="XP_026527519.1">
    <property type="nucleotide sequence ID" value="XM_026671734.1"/>
</dbReference>
<dbReference type="InterPro" id="IPR033140">
    <property type="entry name" value="Lipase_GDXG_put_SER_AS"/>
</dbReference>
<sequence>MHLFTGFSLLQNWFVKYFLIPYFATRKIDLHLGDKEPFKIWLLHSVVIWTFYLGKIFEKLRFCSQIKFVRFALNFVPHAKDSKLFITDTTFENVPVTIYQPKKINPGLRKGLLFLHGGCGIFGSKRMYGAICCYLSRESDSVVVFVNYRLGPEHQHPAQLSDALATTMCFMKHAKDYGVDPNHIILAGDSSGGTLVAMASQELAKMGNQPKIRAQILIYPFLQRMDFMLPSHFQNQYGPLLTKNMIFHLGLKFINEECVDKKNLERNAHVPEDMKQKFKKWISADLIPGEFKAHGYNPPMPAPFSKELYEITKLNDKTMQSPIISEDDIIKQLPETYILTCEHDILRDDGLLYKKRLEDIGVPVTWNHLKEGFHGFLTFINSGVFEFSFTKPAVGNIVSFIKGL</sequence>
<comment type="similarity">
    <text evidence="1">Belongs to the 'GDXG' lipolytic enzyme family.</text>
</comment>